<dbReference type="InterPro" id="IPR042099">
    <property type="entry name" value="ANL_N_sf"/>
</dbReference>
<dbReference type="SUPFAM" id="SSF56801">
    <property type="entry name" value="Acetyl-CoA synthetase-like"/>
    <property type="match status" value="1"/>
</dbReference>
<feature type="domain" description="AMP-dependent synthetase/ligase" evidence="3">
    <location>
        <begin position="36"/>
        <end position="484"/>
    </location>
</feature>
<dbReference type="Proteomes" id="UP001163152">
    <property type="component" value="Chromosome"/>
</dbReference>
<dbReference type="GO" id="GO:0004467">
    <property type="term" value="F:long-chain fatty acid-CoA ligase activity"/>
    <property type="evidence" value="ECO:0007669"/>
    <property type="project" value="TreeGrafter"/>
</dbReference>
<protein>
    <submittedName>
        <fullName evidence="4">AMP-binding protein</fullName>
    </submittedName>
</protein>
<organism evidence="4 5">
    <name type="scientific">Thermocoleostomius sinensis A174</name>
    <dbReference type="NCBI Taxonomy" id="2016057"/>
    <lineage>
        <taxon>Bacteria</taxon>
        <taxon>Bacillati</taxon>
        <taxon>Cyanobacteriota</taxon>
        <taxon>Cyanophyceae</taxon>
        <taxon>Oculatellales</taxon>
        <taxon>Oculatellaceae</taxon>
        <taxon>Thermocoleostomius</taxon>
    </lineage>
</organism>
<sequence>MIGTKTTKPVSPDSLTVRLGRTLPSLLNEASLQVPNPHAFNQWTESGWQSLSNQAFQTAVESLAVGLLELGLQKGDRVALLMHSDVNFCVADLGCLLANLVDVPIDLTQTLEHIIFVLDHSEARVLIVSNLDLLQQILPYLWNMPQLRYIIVVSVPEDWQAVRSQWITSASTPGSQFPTKEIPESACLDIPMLLHPASLEQSHPTVPQCLQVFSLEEIQHNGQASTINPRSLHDAIAAHDLATIVYIPDEQGQLQGVMLTHENISANALTSFSVIPNLKRGAQEVVLSFLPLNHVLARTLLYGHINYGHSIYFSSPNRVMKQLQEVHPTVLTTVPLFLEKIYSKILEHSHKASSIVERLLLRWAMRLAKRYEMEHQPSGVYAGLLTLADWLVFAKWRSVFGGRLQHLICGGAALRAEVATVFAAAGIPVMQGYGLTQASAVVCCNRGSHNRPGTVGTPIPGVELTIAEDGEILIRGPYITPGYYRNSEATRSLIDSQGWLHTGDLGTISEDGFLKIVGLKKSLFKLSTGKYIAPQPIEQRLMQSPFVDRTIVIGADQKTCALLIIPNLAALHRYALEFGIDSPNDALLKHPCVLALYQALVNVANCHLPYWAIVKQFRLIHPDIISNAEQNSIEPLSRTALLQLLTDEVKALFAEITPQVRPQNIKVLTSPDADKWNINEQAGSEVIDLLCSYLPDATCPVFAQSLNPRLTTLRLIVPFMLYTGMNIPEFSRGIAEQLITIL</sequence>
<gene>
    <name evidence="4" type="ORF">OXH18_18220</name>
</gene>
<reference evidence="4" key="1">
    <citation type="submission" date="2022-12" db="EMBL/GenBank/DDBJ databases">
        <title>Polyphasic identification of a Novel Hot-Spring Cyanobacterium Ocullathermofonsia sinensis gen nov. sp. nov. and Genomic Insights on its Adaptations to the Thermal Habitat.</title>
        <authorList>
            <person name="Daroch M."/>
            <person name="Tang J."/>
            <person name="Jiang Y."/>
        </authorList>
    </citation>
    <scope>NUCLEOTIDE SEQUENCE</scope>
    <source>
        <strain evidence="4">PKUAC-SCTA174</strain>
    </source>
</reference>
<accession>A0A9E8ZCX0</accession>
<proteinExistence type="predicted"/>
<keyword evidence="2" id="KW-0067">ATP-binding</keyword>
<dbReference type="EMBL" id="CP113797">
    <property type="protein sequence ID" value="WAL59093.1"/>
    <property type="molecule type" value="Genomic_DNA"/>
</dbReference>
<dbReference type="GO" id="GO:0016020">
    <property type="term" value="C:membrane"/>
    <property type="evidence" value="ECO:0007669"/>
    <property type="project" value="TreeGrafter"/>
</dbReference>
<dbReference type="Gene3D" id="3.40.50.12780">
    <property type="entry name" value="N-terminal domain of ligase-like"/>
    <property type="match status" value="1"/>
</dbReference>
<dbReference type="Pfam" id="PF00501">
    <property type="entry name" value="AMP-binding"/>
    <property type="match status" value="1"/>
</dbReference>
<keyword evidence="1" id="KW-0547">Nucleotide-binding</keyword>
<evidence type="ECO:0000256" key="1">
    <source>
        <dbReference type="ARBA" id="ARBA00022741"/>
    </source>
</evidence>
<dbReference type="PANTHER" id="PTHR43272:SF33">
    <property type="entry name" value="AMP-BINDING DOMAIN-CONTAINING PROTEIN-RELATED"/>
    <property type="match status" value="1"/>
</dbReference>
<evidence type="ECO:0000313" key="5">
    <source>
        <dbReference type="Proteomes" id="UP001163152"/>
    </source>
</evidence>
<evidence type="ECO:0000313" key="4">
    <source>
        <dbReference type="EMBL" id="WAL59093.1"/>
    </source>
</evidence>
<dbReference type="PANTHER" id="PTHR43272">
    <property type="entry name" value="LONG-CHAIN-FATTY-ACID--COA LIGASE"/>
    <property type="match status" value="1"/>
</dbReference>
<dbReference type="RefSeq" id="WP_268608672.1">
    <property type="nucleotide sequence ID" value="NZ_CP113797.1"/>
</dbReference>
<dbReference type="AlphaFoldDB" id="A0A9E8ZCX0"/>
<dbReference type="Pfam" id="PF23562">
    <property type="entry name" value="AMP-binding_C_3"/>
    <property type="match status" value="1"/>
</dbReference>
<name>A0A9E8ZCX0_9CYAN</name>
<evidence type="ECO:0000259" key="3">
    <source>
        <dbReference type="Pfam" id="PF00501"/>
    </source>
</evidence>
<keyword evidence="5" id="KW-1185">Reference proteome</keyword>
<dbReference type="KEGG" id="tsin:OXH18_18220"/>
<evidence type="ECO:0000256" key="2">
    <source>
        <dbReference type="ARBA" id="ARBA00022840"/>
    </source>
</evidence>
<dbReference type="GO" id="GO:0005524">
    <property type="term" value="F:ATP binding"/>
    <property type="evidence" value="ECO:0007669"/>
    <property type="project" value="UniProtKB-KW"/>
</dbReference>
<dbReference type="CDD" id="cd05907">
    <property type="entry name" value="VL_LC_FACS_like"/>
    <property type="match status" value="1"/>
</dbReference>
<dbReference type="InterPro" id="IPR000873">
    <property type="entry name" value="AMP-dep_synth/lig_dom"/>
</dbReference>